<feature type="region of interest" description="Disordered" evidence="3">
    <location>
        <begin position="152"/>
        <end position="200"/>
    </location>
</feature>
<dbReference type="InterPro" id="IPR011583">
    <property type="entry name" value="Chitinase_II/V-like_cat"/>
</dbReference>
<dbReference type="Gene3D" id="2.170.140.10">
    <property type="entry name" value="Chitin binding domain"/>
    <property type="match status" value="1"/>
</dbReference>
<organism evidence="7 8">
    <name type="scientific">Romanomermis culicivorax</name>
    <name type="common">Nematode worm</name>
    <dbReference type="NCBI Taxonomy" id="13658"/>
    <lineage>
        <taxon>Eukaryota</taxon>
        <taxon>Metazoa</taxon>
        <taxon>Ecdysozoa</taxon>
        <taxon>Nematoda</taxon>
        <taxon>Enoplea</taxon>
        <taxon>Dorylaimia</taxon>
        <taxon>Mermithida</taxon>
        <taxon>Mermithoidea</taxon>
        <taxon>Mermithidae</taxon>
        <taxon>Romanomermis</taxon>
    </lineage>
</organism>
<comment type="similarity">
    <text evidence="1">Belongs to the glycosyl hydrolase 18 family. Chitinase class II subfamily.</text>
</comment>
<dbReference type="SUPFAM" id="SSF51445">
    <property type="entry name" value="(Trans)glycosidases"/>
    <property type="match status" value="1"/>
</dbReference>
<dbReference type="Pfam" id="PF00704">
    <property type="entry name" value="Glyco_hydro_18"/>
    <property type="match status" value="1"/>
</dbReference>
<evidence type="ECO:0000256" key="3">
    <source>
        <dbReference type="SAM" id="MobiDB-lite"/>
    </source>
</evidence>
<dbReference type="Gene3D" id="3.10.50.10">
    <property type="match status" value="1"/>
</dbReference>
<dbReference type="GO" id="GO:0005576">
    <property type="term" value="C:extracellular region"/>
    <property type="evidence" value="ECO:0007669"/>
    <property type="project" value="InterPro"/>
</dbReference>
<accession>A0A915INQ1</accession>
<dbReference type="GO" id="GO:0004568">
    <property type="term" value="F:chitinase activity"/>
    <property type="evidence" value="ECO:0007669"/>
    <property type="project" value="TreeGrafter"/>
</dbReference>
<dbReference type="InterPro" id="IPR001223">
    <property type="entry name" value="Glyco_hydro18_cat"/>
</dbReference>
<dbReference type="GO" id="GO:0005975">
    <property type="term" value="P:carbohydrate metabolic process"/>
    <property type="evidence" value="ECO:0007669"/>
    <property type="project" value="InterPro"/>
</dbReference>
<dbReference type="GO" id="GO:0008061">
    <property type="term" value="F:chitin binding"/>
    <property type="evidence" value="ECO:0007669"/>
    <property type="project" value="UniProtKB-KW"/>
</dbReference>
<dbReference type="Proteomes" id="UP000887565">
    <property type="component" value="Unplaced"/>
</dbReference>
<evidence type="ECO:0000259" key="5">
    <source>
        <dbReference type="PROSITE" id="PS50940"/>
    </source>
</evidence>
<dbReference type="Gene3D" id="3.20.20.80">
    <property type="entry name" value="Glycosidases"/>
    <property type="match status" value="1"/>
</dbReference>
<dbReference type="PANTHER" id="PTHR11177:SF317">
    <property type="entry name" value="CHITINASE 12-RELATED"/>
    <property type="match status" value="1"/>
</dbReference>
<sequence>MALLINGSDTVLSSFFRKASEFWIRTVPLIESLTLRNGYTFEPTTEYCTTIGRFNFRLAFYILLVFFCFLFVTLIFTCYGLISMAKRNKMKQTTVNNNVRSCKRGKESDKKYVNKRKPEFEAPPEKAVDNPLDPDLFTFEGDTGELTHQGILNAQKQKKSKKPKSSGGSKTKKHGEKPTAKGQTKNNAPKRNIVDSKPSTEPDFKINVSSMIRAWTYLDRIHLTSSLSCKPPKTKEGKKYIRGCYYTNWAQDRTCKVQGLCDPPDAIYFPEDYVPNLCTHIFFAFVETNDKQEIVTTRENDREIFKRLNKLKKKQPDLKLLVSLGGWGFCKGEPVEDNRGNQILNKLVANSDSRKRFIKNALDFVLSNKFDGFDWDWEYPEAAQRNDFATLLKEMYDVFHGKGLLLVAAVPFIQDRFVGYDVKSLAEYLDFINIMSYDMHGTWSWDHLGHNSPLYCKDKLDVAHAAQNWVDHGFPKNKLIIGLASYGRSWKVSDLKSAKSGARVGQGASSPGIYTNAKGFESYYEICQKISSNVIRKKNIVVDSDEKVPYAVYSDTRDGPTFTGYDDQTSIQRKLRWLMKKGYGGAFFWTLDMDDFSGELCENSPHPYPLISQMAQVFDSANIQPMKKKKNNKRRKDRKKSVAKRSVTPPPPVSNSKKFDPSYDPARDGCQKKSGNLFNPKDCSTYYVCIPEHPIYLQHCPATLVFDGENCNTKSDCKAVV</sequence>
<dbReference type="InterPro" id="IPR017853">
    <property type="entry name" value="GH"/>
</dbReference>
<feature type="region of interest" description="Disordered" evidence="3">
    <location>
        <begin position="622"/>
        <end position="667"/>
    </location>
</feature>
<keyword evidence="4" id="KW-0812">Transmembrane</keyword>
<evidence type="ECO:0000313" key="7">
    <source>
        <dbReference type="Proteomes" id="UP000887565"/>
    </source>
</evidence>
<reference evidence="8" key="1">
    <citation type="submission" date="2022-11" db="UniProtKB">
        <authorList>
            <consortium name="WormBaseParasite"/>
        </authorList>
    </citation>
    <scope>IDENTIFICATION</scope>
</reference>
<evidence type="ECO:0000256" key="2">
    <source>
        <dbReference type="ARBA" id="ARBA00022669"/>
    </source>
</evidence>
<feature type="compositionally biased region" description="Basic and acidic residues" evidence="3">
    <location>
        <begin position="104"/>
        <end position="128"/>
    </location>
</feature>
<keyword evidence="2" id="KW-0147">Chitin-binding</keyword>
<dbReference type="InterPro" id="IPR002557">
    <property type="entry name" value="Chitin-bd_dom"/>
</dbReference>
<dbReference type="InterPro" id="IPR036508">
    <property type="entry name" value="Chitin-bd_dom_sf"/>
</dbReference>
<dbReference type="SMART" id="SM00636">
    <property type="entry name" value="Glyco_18"/>
    <property type="match status" value="1"/>
</dbReference>
<evidence type="ECO:0000313" key="8">
    <source>
        <dbReference type="WBParaSite" id="nRc.2.0.1.t15063-RA"/>
    </source>
</evidence>
<feature type="domain" description="GH18" evidence="6">
    <location>
        <begin position="240"/>
        <end position="621"/>
    </location>
</feature>
<feature type="compositionally biased region" description="Basic residues" evidence="3">
    <location>
        <begin position="156"/>
        <end position="175"/>
    </location>
</feature>
<dbReference type="WBParaSite" id="nRc.2.0.1.t15063-RA">
    <property type="protein sequence ID" value="nRc.2.0.1.t15063-RA"/>
    <property type="gene ID" value="nRc.2.0.1.g15063"/>
</dbReference>
<keyword evidence="7" id="KW-1185">Reference proteome</keyword>
<evidence type="ECO:0000256" key="1">
    <source>
        <dbReference type="ARBA" id="ARBA00009121"/>
    </source>
</evidence>
<keyword evidence="4" id="KW-0472">Membrane</keyword>
<protein>
    <submittedName>
        <fullName evidence="8">Chitinase</fullName>
    </submittedName>
</protein>
<dbReference type="Pfam" id="PF01607">
    <property type="entry name" value="CBM_14"/>
    <property type="match status" value="1"/>
</dbReference>
<dbReference type="AlphaFoldDB" id="A0A915INQ1"/>
<evidence type="ECO:0000256" key="4">
    <source>
        <dbReference type="SAM" id="Phobius"/>
    </source>
</evidence>
<dbReference type="PANTHER" id="PTHR11177">
    <property type="entry name" value="CHITINASE"/>
    <property type="match status" value="1"/>
</dbReference>
<feature type="domain" description="Chitin-binding type-2" evidence="5">
    <location>
        <begin position="667"/>
        <end position="719"/>
    </location>
</feature>
<dbReference type="GO" id="GO:0006032">
    <property type="term" value="P:chitin catabolic process"/>
    <property type="evidence" value="ECO:0007669"/>
    <property type="project" value="TreeGrafter"/>
</dbReference>
<feature type="compositionally biased region" description="Basic and acidic residues" evidence="3">
    <location>
        <begin position="657"/>
        <end position="667"/>
    </location>
</feature>
<name>A0A915INQ1_ROMCU</name>
<dbReference type="SUPFAM" id="SSF57625">
    <property type="entry name" value="Invertebrate chitin-binding proteins"/>
    <property type="match status" value="1"/>
</dbReference>
<dbReference type="PROSITE" id="PS50940">
    <property type="entry name" value="CHIT_BIND_II"/>
    <property type="match status" value="1"/>
</dbReference>
<dbReference type="SUPFAM" id="SSF54556">
    <property type="entry name" value="Chitinase insertion domain"/>
    <property type="match status" value="1"/>
</dbReference>
<feature type="transmembrane region" description="Helical" evidence="4">
    <location>
        <begin position="59"/>
        <end position="82"/>
    </location>
</feature>
<keyword evidence="4" id="KW-1133">Transmembrane helix</keyword>
<feature type="region of interest" description="Disordered" evidence="3">
    <location>
        <begin position="101"/>
        <end position="133"/>
    </location>
</feature>
<dbReference type="PROSITE" id="PS51910">
    <property type="entry name" value="GH18_2"/>
    <property type="match status" value="1"/>
</dbReference>
<proteinExistence type="inferred from homology"/>
<feature type="compositionally biased region" description="Basic residues" evidence="3">
    <location>
        <begin position="626"/>
        <end position="643"/>
    </location>
</feature>
<dbReference type="InterPro" id="IPR029070">
    <property type="entry name" value="Chitinase_insertion_sf"/>
</dbReference>
<dbReference type="InterPro" id="IPR050314">
    <property type="entry name" value="Glycosyl_Hydrlase_18"/>
</dbReference>
<evidence type="ECO:0000259" key="6">
    <source>
        <dbReference type="PROSITE" id="PS51910"/>
    </source>
</evidence>